<proteinExistence type="predicted"/>
<accession>A0A9Q3DYZ4</accession>
<keyword evidence="3" id="KW-1185">Reference proteome</keyword>
<gene>
    <name evidence="2" type="ORF">O181_052505</name>
</gene>
<protein>
    <submittedName>
        <fullName evidence="2">Uncharacterized protein</fullName>
    </submittedName>
</protein>
<dbReference type="Proteomes" id="UP000765509">
    <property type="component" value="Unassembled WGS sequence"/>
</dbReference>
<keyword evidence="1" id="KW-0175">Coiled coil</keyword>
<comment type="caution">
    <text evidence="2">The sequence shown here is derived from an EMBL/GenBank/DDBJ whole genome shotgun (WGS) entry which is preliminary data.</text>
</comment>
<name>A0A9Q3DYZ4_9BASI</name>
<dbReference type="AlphaFoldDB" id="A0A9Q3DYZ4"/>
<evidence type="ECO:0000256" key="1">
    <source>
        <dbReference type="SAM" id="Coils"/>
    </source>
</evidence>
<evidence type="ECO:0000313" key="2">
    <source>
        <dbReference type="EMBL" id="MBW0512790.1"/>
    </source>
</evidence>
<reference evidence="2" key="1">
    <citation type="submission" date="2021-03" db="EMBL/GenBank/DDBJ databases">
        <title>Draft genome sequence of rust myrtle Austropuccinia psidii MF-1, a brazilian biotype.</title>
        <authorList>
            <person name="Quecine M.C."/>
            <person name="Pachon D.M.R."/>
            <person name="Bonatelli M.L."/>
            <person name="Correr F.H."/>
            <person name="Franceschini L.M."/>
            <person name="Leite T.F."/>
            <person name="Margarido G.R.A."/>
            <person name="Almeida C.A."/>
            <person name="Ferrarezi J.A."/>
            <person name="Labate C.A."/>
        </authorList>
    </citation>
    <scope>NUCLEOTIDE SEQUENCE</scope>
    <source>
        <strain evidence="2">MF-1</strain>
    </source>
</reference>
<feature type="coiled-coil region" evidence="1">
    <location>
        <begin position="49"/>
        <end position="109"/>
    </location>
</feature>
<evidence type="ECO:0000313" key="3">
    <source>
        <dbReference type="Proteomes" id="UP000765509"/>
    </source>
</evidence>
<organism evidence="2 3">
    <name type="scientific">Austropuccinia psidii MF-1</name>
    <dbReference type="NCBI Taxonomy" id="1389203"/>
    <lineage>
        <taxon>Eukaryota</taxon>
        <taxon>Fungi</taxon>
        <taxon>Dikarya</taxon>
        <taxon>Basidiomycota</taxon>
        <taxon>Pucciniomycotina</taxon>
        <taxon>Pucciniomycetes</taxon>
        <taxon>Pucciniales</taxon>
        <taxon>Sphaerophragmiaceae</taxon>
        <taxon>Austropuccinia</taxon>
    </lineage>
</organism>
<sequence>MSSSPARGNKEPPPILKKLLKDAHKACHQIEDASSNDFNMETDEVTDYSKRFMDMMEDMTKRLNAMEEKQRVKSKQNNKMTTPNANDVINRLIIENEELTRRVKELEKIIKEN</sequence>
<dbReference type="EMBL" id="AVOT02022995">
    <property type="protein sequence ID" value="MBW0512790.1"/>
    <property type="molecule type" value="Genomic_DNA"/>
</dbReference>